<dbReference type="Pfam" id="PF01161">
    <property type="entry name" value="PBP"/>
    <property type="match status" value="1"/>
</dbReference>
<dbReference type="AlphaFoldDB" id="A0AAN6VQE0"/>
<dbReference type="SUPFAM" id="SSF49777">
    <property type="entry name" value="PEBP-like"/>
    <property type="match status" value="1"/>
</dbReference>
<dbReference type="InterPro" id="IPR008914">
    <property type="entry name" value="PEBP"/>
</dbReference>
<dbReference type="CDD" id="cd00866">
    <property type="entry name" value="PEBP_euk"/>
    <property type="match status" value="1"/>
</dbReference>
<dbReference type="GO" id="GO:0030414">
    <property type="term" value="F:peptidase inhibitor activity"/>
    <property type="evidence" value="ECO:0007669"/>
    <property type="project" value="TreeGrafter"/>
</dbReference>
<dbReference type="InterPro" id="IPR035810">
    <property type="entry name" value="PEBP_euk"/>
</dbReference>
<gene>
    <name evidence="1" type="ORF">C8A00DRAFT_13130</name>
</gene>
<dbReference type="PANTHER" id="PTHR11362:SF85">
    <property type="entry name" value="INHIBITOR (TFS1), PUTATIVE (AFU_ORTHOLOGUE AFUA_4G08120)-RELATED"/>
    <property type="match status" value="1"/>
</dbReference>
<name>A0AAN6VQE0_9PEZI</name>
<dbReference type="InterPro" id="IPR036610">
    <property type="entry name" value="PEBP-like_sf"/>
</dbReference>
<organism evidence="1 2">
    <name type="scientific">Chaetomidium leptoderma</name>
    <dbReference type="NCBI Taxonomy" id="669021"/>
    <lineage>
        <taxon>Eukaryota</taxon>
        <taxon>Fungi</taxon>
        <taxon>Dikarya</taxon>
        <taxon>Ascomycota</taxon>
        <taxon>Pezizomycotina</taxon>
        <taxon>Sordariomycetes</taxon>
        <taxon>Sordariomycetidae</taxon>
        <taxon>Sordariales</taxon>
        <taxon>Chaetomiaceae</taxon>
        <taxon>Chaetomidium</taxon>
    </lineage>
</organism>
<dbReference type="EMBL" id="MU856879">
    <property type="protein sequence ID" value="KAK4155878.1"/>
    <property type="molecule type" value="Genomic_DNA"/>
</dbReference>
<keyword evidence="2" id="KW-1185">Reference proteome</keyword>
<dbReference type="PANTHER" id="PTHR11362">
    <property type="entry name" value="PHOSPHATIDYLETHANOLAMINE-BINDING PROTEIN"/>
    <property type="match status" value="1"/>
</dbReference>
<protein>
    <submittedName>
        <fullName evidence="1">Phosphatidylethanolamine-binding protein</fullName>
    </submittedName>
</protein>
<proteinExistence type="predicted"/>
<accession>A0AAN6VQE0</accession>
<reference evidence="1" key="1">
    <citation type="journal article" date="2023" name="Mol. Phylogenet. Evol.">
        <title>Genome-scale phylogeny and comparative genomics of the fungal order Sordariales.</title>
        <authorList>
            <person name="Hensen N."/>
            <person name="Bonometti L."/>
            <person name="Westerberg I."/>
            <person name="Brannstrom I.O."/>
            <person name="Guillou S."/>
            <person name="Cros-Aarteil S."/>
            <person name="Calhoun S."/>
            <person name="Haridas S."/>
            <person name="Kuo A."/>
            <person name="Mondo S."/>
            <person name="Pangilinan J."/>
            <person name="Riley R."/>
            <person name="LaButti K."/>
            <person name="Andreopoulos B."/>
            <person name="Lipzen A."/>
            <person name="Chen C."/>
            <person name="Yan M."/>
            <person name="Daum C."/>
            <person name="Ng V."/>
            <person name="Clum A."/>
            <person name="Steindorff A."/>
            <person name="Ohm R.A."/>
            <person name="Martin F."/>
            <person name="Silar P."/>
            <person name="Natvig D.O."/>
            <person name="Lalanne C."/>
            <person name="Gautier V."/>
            <person name="Ament-Velasquez S.L."/>
            <person name="Kruys A."/>
            <person name="Hutchinson M.I."/>
            <person name="Powell A.J."/>
            <person name="Barry K."/>
            <person name="Miller A.N."/>
            <person name="Grigoriev I.V."/>
            <person name="Debuchy R."/>
            <person name="Gladieux P."/>
            <person name="Hiltunen Thoren M."/>
            <person name="Johannesson H."/>
        </authorList>
    </citation>
    <scope>NUCLEOTIDE SEQUENCE</scope>
    <source>
        <strain evidence="1">CBS 538.74</strain>
    </source>
</reference>
<dbReference type="Proteomes" id="UP001302745">
    <property type="component" value="Unassembled WGS sequence"/>
</dbReference>
<reference evidence="1" key="2">
    <citation type="submission" date="2023-05" db="EMBL/GenBank/DDBJ databases">
        <authorList>
            <consortium name="Lawrence Berkeley National Laboratory"/>
            <person name="Steindorff A."/>
            <person name="Hensen N."/>
            <person name="Bonometti L."/>
            <person name="Westerberg I."/>
            <person name="Brannstrom I.O."/>
            <person name="Guillou S."/>
            <person name="Cros-Aarteil S."/>
            <person name="Calhoun S."/>
            <person name="Haridas S."/>
            <person name="Kuo A."/>
            <person name="Mondo S."/>
            <person name="Pangilinan J."/>
            <person name="Riley R."/>
            <person name="Labutti K."/>
            <person name="Andreopoulos B."/>
            <person name="Lipzen A."/>
            <person name="Chen C."/>
            <person name="Yanf M."/>
            <person name="Daum C."/>
            <person name="Ng V."/>
            <person name="Clum A."/>
            <person name="Ohm R."/>
            <person name="Martin F."/>
            <person name="Silar P."/>
            <person name="Natvig D."/>
            <person name="Lalanne C."/>
            <person name="Gautier V."/>
            <person name="Ament-Velasquez S.L."/>
            <person name="Kruys A."/>
            <person name="Hutchinson M.I."/>
            <person name="Powell A.J."/>
            <person name="Barry K."/>
            <person name="Miller A.N."/>
            <person name="Grigoriev I.V."/>
            <person name="Debuchy R."/>
            <person name="Gladieux P."/>
            <person name="Thoren M.H."/>
            <person name="Johannesson H."/>
        </authorList>
    </citation>
    <scope>NUCLEOTIDE SEQUENCE</scope>
    <source>
        <strain evidence="1">CBS 538.74</strain>
    </source>
</reference>
<dbReference type="GO" id="GO:0046578">
    <property type="term" value="P:regulation of Ras protein signal transduction"/>
    <property type="evidence" value="ECO:0007669"/>
    <property type="project" value="TreeGrafter"/>
</dbReference>
<evidence type="ECO:0000313" key="2">
    <source>
        <dbReference type="Proteomes" id="UP001302745"/>
    </source>
</evidence>
<dbReference type="GO" id="GO:0030162">
    <property type="term" value="P:regulation of proteolysis"/>
    <property type="evidence" value="ECO:0007669"/>
    <property type="project" value="TreeGrafter"/>
</dbReference>
<comment type="caution">
    <text evidence="1">The sequence shown here is derived from an EMBL/GenBank/DDBJ whole genome shotgun (WGS) entry which is preliminary data.</text>
</comment>
<evidence type="ECO:0000313" key="1">
    <source>
        <dbReference type="EMBL" id="KAK4155878.1"/>
    </source>
</evidence>
<dbReference type="Gene3D" id="3.90.280.10">
    <property type="entry name" value="PEBP-like"/>
    <property type="match status" value="1"/>
</dbReference>
<dbReference type="GO" id="GO:0005543">
    <property type="term" value="F:phospholipid binding"/>
    <property type="evidence" value="ECO:0007669"/>
    <property type="project" value="TreeGrafter"/>
</dbReference>
<sequence>MSSALLDSLKRANLLPSAVIPSDFTPSIHLAVQFPTKSACNGTLVRVSEVQTAPTISISSSSSSSSSDSDAAAATLASQKFTLMLIDPDAPTPDDPQFAYWRHWVVTNIPWPSLTASPPNQVVVDDAGRTLTPYLAPGPNDESGPHRYLFLLFLEPEQGLSLEKGDVGGEAFVERRSFGAGEFVQRHGLRLAGVQWMRGVGDGWVGEE</sequence>